<dbReference type="AlphaFoldDB" id="G5JLX0"/>
<gene>
    <name evidence="5" type="ORF">SS7213T_12447</name>
</gene>
<organism evidence="5 6">
    <name type="scientific">Staphylococcus simiae CCM 7213 = CCUG 51256</name>
    <dbReference type="NCBI Taxonomy" id="911238"/>
    <lineage>
        <taxon>Bacteria</taxon>
        <taxon>Bacillati</taxon>
        <taxon>Bacillota</taxon>
        <taxon>Bacilli</taxon>
        <taxon>Bacillales</taxon>
        <taxon>Staphylococcaceae</taxon>
        <taxon>Staphylococcus</taxon>
    </lineage>
</organism>
<accession>G5JLX0</accession>
<comment type="similarity">
    <text evidence="1">Belongs to the CdaR family.</text>
</comment>
<dbReference type="RefSeq" id="WP_002465168.1">
    <property type="nucleotide sequence ID" value="NZ_AEUN01000544.1"/>
</dbReference>
<dbReference type="InterPro" id="IPR042070">
    <property type="entry name" value="PucR_C-HTH_sf"/>
</dbReference>
<proteinExistence type="inferred from homology"/>
<dbReference type="InterPro" id="IPR051448">
    <property type="entry name" value="CdaR-like_regulators"/>
</dbReference>
<dbReference type="PATRIC" id="fig|911238.3.peg.2197"/>
<evidence type="ECO:0000259" key="2">
    <source>
        <dbReference type="Pfam" id="PF07905"/>
    </source>
</evidence>
<evidence type="ECO:0000256" key="1">
    <source>
        <dbReference type="ARBA" id="ARBA00006754"/>
    </source>
</evidence>
<dbReference type="InterPro" id="IPR012914">
    <property type="entry name" value="PucR_dom"/>
</dbReference>
<comment type="caution">
    <text evidence="5">The sequence shown here is derived from an EMBL/GenBank/DDBJ whole genome shotgun (WGS) entry which is preliminary data.</text>
</comment>
<dbReference type="InterPro" id="IPR025736">
    <property type="entry name" value="PucR_C-HTH_dom"/>
</dbReference>
<evidence type="ECO:0000259" key="4">
    <source>
        <dbReference type="Pfam" id="PF17853"/>
    </source>
</evidence>
<evidence type="ECO:0000313" key="6">
    <source>
        <dbReference type="Proteomes" id="UP000005413"/>
    </source>
</evidence>
<reference evidence="5 6" key="1">
    <citation type="journal article" date="2012" name="BMC Genomics">
        <title>Comparative genomic analysis of the genus Staphylococcus including Staphylococcus aureus and its newly described sister species Staphylococcus simiae.</title>
        <authorList>
            <person name="Suzuki H."/>
            <person name="Lefebure T."/>
            <person name="Pavinski Bitar P."/>
            <person name="Stanhope M.J."/>
        </authorList>
    </citation>
    <scope>NUCLEOTIDE SEQUENCE [LARGE SCALE GENOMIC DNA]</scope>
    <source>
        <strain evidence="5 6">CCM 7213</strain>
    </source>
</reference>
<dbReference type="Gene3D" id="1.10.10.2840">
    <property type="entry name" value="PucR C-terminal helix-turn-helix domain"/>
    <property type="match status" value="1"/>
</dbReference>
<evidence type="ECO:0000259" key="3">
    <source>
        <dbReference type="Pfam" id="PF13556"/>
    </source>
</evidence>
<keyword evidence="6" id="KW-1185">Reference proteome</keyword>
<dbReference type="OrthoDB" id="142218at2"/>
<dbReference type="Proteomes" id="UP000005413">
    <property type="component" value="Unassembled WGS sequence"/>
</dbReference>
<protein>
    <submittedName>
        <fullName evidence="5">Purine catabolism regulatory protein</fullName>
    </submittedName>
</protein>
<name>G5JLX0_9STAP</name>
<dbReference type="Pfam" id="PF17853">
    <property type="entry name" value="GGDEF_2"/>
    <property type="match status" value="1"/>
</dbReference>
<evidence type="ECO:0000313" key="5">
    <source>
        <dbReference type="EMBL" id="EHJ06799.1"/>
    </source>
</evidence>
<dbReference type="Pfam" id="PF07905">
    <property type="entry name" value="PucR"/>
    <property type="match status" value="1"/>
</dbReference>
<sequence>MASLRDILSMPQFNEFSLINHHGNLDTIIEGLDITENSDIKHFTKPNTFILTTGLLYQDDQQGLIQLIRDLKDVGVTGLGIKVSRFLHAIDQEVIRIADDLAFPLIEIPENWNLGDASHHISAVIENAKTEKLNYALYIQQELNQLLIKGFDVDTMIQFLSKRLGVPILLFDPFKRPISMSQHYQHQRSLINDHIKYFKQHISEIERDDRRSVFVKENQIIYKVRSYNYFPYYLMVAQSDKLTYPFSLLTIEQVVSVLSFSIYKSAKIEEAEQNEINRFFESLVLNDSDTALSVKQHPQLLERYNIYNSKYYQVVTCSIDETQKLENSNYLYERQYLTFQWLLHKFSDLDSKISIYKIPSNDQFVILLQNRHHYFWDYLKLIQQDFHNFFEGSLSFGVGNEVTEFSQLPYSYFEASEALNNIRAKGQFEQIESYRSKDISELLQLIPSNKLIPFIKYTLGELANPKTKKEAELKQTLRIYMDNHCDITKTAEQIFIHRNTVKYRINKCAQILDTTIEDPDISLNLRLALYASELVDLNH</sequence>
<dbReference type="Pfam" id="PF13556">
    <property type="entry name" value="HTH_30"/>
    <property type="match status" value="1"/>
</dbReference>
<dbReference type="EMBL" id="AEUN01000544">
    <property type="protein sequence ID" value="EHJ06799.1"/>
    <property type="molecule type" value="Genomic_DNA"/>
</dbReference>
<dbReference type="InterPro" id="IPR041522">
    <property type="entry name" value="CdaR_GGDEF"/>
</dbReference>
<feature type="domain" description="CdaR GGDEF-like" evidence="4">
    <location>
        <begin position="301"/>
        <end position="420"/>
    </location>
</feature>
<feature type="domain" description="Purine catabolism PurC-like" evidence="2">
    <location>
        <begin position="6"/>
        <end position="124"/>
    </location>
</feature>
<feature type="domain" description="PucR C-terminal helix-turn-helix" evidence="3">
    <location>
        <begin position="474"/>
        <end position="530"/>
    </location>
</feature>
<dbReference type="PANTHER" id="PTHR33744:SF1">
    <property type="entry name" value="DNA-BINDING TRANSCRIPTIONAL ACTIVATOR ADER"/>
    <property type="match status" value="1"/>
</dbReference>
<dbReference type="PANTHER" id="PTHR33744">
    <property type="entry name" value="CARBOHYDRATE DIACID REGULATOR"/>
    <property type="match status" value="1"/>
</dbReference>